<evidence type="ECO:0000313" key="3">
    <source>
        <dbReference type="Proteomes" id="UP001595478"/>
    </source>
</evidence>
<organism evidence="2 3">
    <name type="scientific">Agaribacter flavus</name>
    <dbReference type="NCBI Taxonomy" id="1902781"/>
    <lineage>
        <taxon>Bacteria</taxon>
        <taxon>Pseudomonadati</taxon>
        <taxon>Pseudomonadota</taxon>
        <taxon>Gammaproteobacteria</taxon>
        <taxon>Alteromonadales</taxon>
        <taxon>Alteromonadaceae</taxon>
        <taxon>Agaribacter</taxon>
    </lineage>
</organism>
<keyword evidence="3" id="KW-1185">Reference proteome</keyword>
<protein>
    <recommendedName>
        <fullName evidence="4">Integral membrane protein</fullName>
    </recommendedName>
</protein>
<feature type="transmembrane region" description="Helical" evidence="1">
    <location>
        <begin position="177"/>
        <end position="196"/>
    </location>
</feature>
<feature type="transmembrane region" description="Helical" evidence="1">
    <location>
        <begin position="139"/>
        <end position="165"/>
    </location>
</feature>
<evidence type="ECO:0000256" key="1">
    <source>
        <dbReference type="SAM" id="Phobius"/>
    </source>
</evidence>
<accession>A0ABV7FRG2</accession>
<name>A0ABV7FRG2_9ALTE</name>
<feature type="transmembrane region" description="Helical" evidence="1">
    <location>
        <begin position="240"/>
        <end position="263"/>
    </location>
</feature>
<evidence type="ECO:0008006" key="4">
    <source>
        <dbReference type="Google" id="ProtNLM"/>
    </source>
</evidence>
<dbReference type="EMBL" id="JBHRSW010000018">
    <property type="protein sequence ID" value="MFC3122248.1"/>
    <property type="molecule type" value="Genomic_DNA"/>
</dbReference>
<sequence length="286" mass="32622">MWNEILFFAVFLLQVFMLSLYYPNKVLERISYIFKHYPMETHEKLYPEGFEKASKGKTIFEFLARVILVISLIVYAVMALEIFVHGKGVEQLDHVPLLLGLVQVVPFFVLELFGFKHLKKMRAKSDAKKRSASLQVRSILRYVGSIELSVAAFVLLLCICLIVSINEFTLNFEVSTLLATLALSNGLFLALAYKLVYGKKIDPYQAEEDRELMTSSALRSFLLVSILISVYFIFDQLANIYPLSSWAGTINSLYWLTIAFYSFGLGMKTINIKDVNYDVYKTSASS</sequence>
<comment type="caution">
    <text evidence="2">The sequence shown here is derived from an EMBL/GenBank/DDBJ whole genome shotgun (WGS) entry which is preliminary data.</text>
</comment>
<feature type="transmembrane region" description="Helical" evidence="1">
    <location>
        <begin position="62"/>
        <end position="85"/>
    </location>
</feature>
<dbReference type="Proteomes" id="UP001595478">
    <property type="component" value="Unassembled WGS sequence"/>
</dbReference>
<feature type="transmembrane region" description="Helical" evidence="1">
    <location>
        <begin position="217"/>
        <end position="234"/>
    </location>
</feature>
<gene>
    <name evidence="2" type="ORF">ACFOHL_11515</name>
</gene>
<feature type="transmembrane region" description="Helical" evidence="1">
    <location>
        <begin position="97"/>
        <end position="118"/>
    </location>
</feature>
<keyword evidence="1" id="KW-1133">Transmembrane helix</keyword>
<keyword evidence="1" id="KW-0812">Transmembrane</keyword>
<feature type="transmembrane region" description="Helical" evidence="1">
    <location>
        <begin position="6"/>
        <end position="23"/>
    </location>
</feature>
<keyword evidence="1" id="KW-0472">Membrane</keyword>
<evidence type="ECO:0000313" key="2">
    <source>
        <dbReference type="EMBL" id="MFC3122248.1"/>
    </source>
</evidence>
<proteinExistence type="predicted"/>
<dbReference type="RefSeq" id="WP_376920381.1">
    <property type="nucleotide sequence ID" value="NZ_JBHRSW010000018.1"/>
</dbReference>
<reference evidence="3" key="1">
    <citation type="journal article" date="2019" name="Int. J. Syst. Evol. Microbiol.">
        <title>The Global Catalogue of Microorganisms (GCM) 10K type strain sequencing project: providing services to taxonomists for standard genome sequencing and annotation.</title>
        <authorList>
            <consortium name="The Broad Institute Genomics Platform"/>
            <consortium name="The Broad Institute Genome Sequencing Center for Infectious Disease"/>
            <person name="Wu L."/>
            <person name="Ma J."/>
        </authorList>
    </citation>
    <scope>NUCLEOTIDE SEQUENCE [LARGE SCALE GENOMIC DNA]</scope>
    <source>
        <strain evidence="3">KCTC 52473</strain>
    </source>
</reference>